<feature type="transmembrane region" description="Helical" evidence="1">
    <location>
        <begin position="144"/>
        <end position="164"/>
    </location>
</feature>
<reference evidence="4" key="2">
    <citation type="submission" date="2015-06" db="EMBL/GenBank/DDBJ databases">
        <authorList>
            <person name="Hoefler B.C."/>
            <person name="Straight P.D."/>
        </authorList>
    </citation>
    <scope>NUCLEOTIDE SEQUENCE [LARGE SCALE GENOMIC DNA]</scope>
    <source>
        <strain evidence="4">Mm55</strain>
    </source>
</reference>
<evidence type="ECO:0000256" key="1">
    <source>
        <dbReference type="SAM" id="Phobius"/>
    </source>
</evidence>
<feature type="transmembrane region" description="Helical" evidence="1">
    <location>
        <begin position="171"/>
        <end position="197"/>
    </location>
</feature>
<evidence type="ECO:0000256" key="2">
    <source>
        <dbReference type="SAM" id="SignalP"/>
    </source>
</evidence>
<keyword evidence="2" id="KW-0732">Signal</keyword>
<protein>
    <submittedName>
        <fullName evidence="4">Outer capsid protein VP5</fullName>
    </submittedName>
</protein>
<keyword evidence="1" id="KW-0812">Transmembrane</keyword>
<proteinExistence type="predicted"/>
<sequence>MKAAFFTLFTFAVSALATPVLTKRQFETQGEELDKLTELVRAHTANINKTTAAVQDNPSAAQQDEAAAALAPDFEAITEALQTATTVVAKRAVYSVLGRTDGYDDDDGHGGSGGGKCHSDCLTAKVHLLVWEIACTLRFVIVKLGLDCVLAYLTPLLLALVALIKALDKVVVGLLIVVKSLLTTVLGAVAAALLALIF</sequence>
<keyword evidence="5" id="KW-1185">Reference proteome</keyword>
<keyword evidence="1" id="KW-1133">Transmembrane helix</keyword>
<feature type="signal peptide" evidence="2">
    <location>
        <begin position="1"/>
        <end position="17"/>
    </location>
</feature>
<accession>A0A175W5U0</accession>
<reference evidence="4 5" key="3">
    <citation type="submission" date="2016-01" db="EMBL/GenBank/DDBJ databases">
        <title>Madurella mycetomatis genome sequencing.</title>
        <authorList>
            <person name="Van De Sande W."/>
        </authorList>
    </citation>
    <scope>NUCLEOTIDE SEQUENCE [LARGE SCALE GENOMIC DNA]</scope>
    <source>
        <strain evidence="4">Mm55</strain>
        <strain evidence="5">mm55</strain>
    </source>
</reference>
<dbReference type="EMBL" id="LCTW02000107">
    <property type="protein sequence ID" value="KXX78821.1"/>
    <property type="molecule type" value="Genomic_DNA"/>
</dbReference>
<evidence type="ECO:0000313" key="4">
    <source>
        <dbReference type="EMBL" id="KXX78821.1"/>
    </source>
</evidence>
<feature type="chain" id="PRO_5014046037" evidence="2">
    <location>
        <begin position="18"/>
        <end position="198"/>
    </location>
</feature>
<evidence type="ECO:0000313" key="5">
    <source>
        <dbReference type="Proteomes" id="UP000078237"/>
    </source>
</evidence>
<comment type="caution">
    <text evidence="4">The sequence shown here is derived from an EMBL/GenBank/DDBJ whole genome shotgun (WGS) entry which is preliminary data.</text>
</comment>
<dbReference type="EMBL" id="LCTW02000552">
    <property type="protein sequence ID" value="KXX73081.1"/>
    <property type="molecule type" value="Genomic_DNA"/>
</dbReference>
<gene>
    <name evidence="4" type="ORF">MMYC01_205655</name>
    <name evidence="3" type="ORF">MMYC01_210456</name>
</gene>
<dbReference type="OrthoDB" id="4751730at2759"/>
<reference evidence="5" key="1">
    <citation type="submission" date="2015-06" db="EMBL/GenBank/DDBJ databases">
        <authorList>
            <person name="van de Sande W.W.J."/>
        </authorList>
    </citation>
    <scope>NUCLEOTIDE SEQUENCE [LARGE SCALE GENOMIC DNA]</scope>
    <source>
        <strain evidence="5">mm55</strain>
    </source>
</reference>
<dbReference type="VEuPathDB" id="FungiDB:MMYC01_205655"/>
<evidence type="ECO:0000313" key="3">
    <source>
        <dbReference type="EMBL" id="KXX73081.1"/>
    </source>
</evidence>
<keyword evidence="1" id="KW-0472">Membrane</keyword>
<dbReference type="Proteomes" id="UP000078237">
    <property type="component" value="Unassembled WGS sequence"/>
</dbReference>
<dbReference type="VEuPathDB" id="FungiDB:MMYC01_210456"/>
<name>A0A175W5U0_9PEZI</name>
<organism evidence="4 5">
    <name type="scientific">Madurella mycetomatis</name>
    <dbReference type="NCBI Taxonomy" id="100816"/>
    <lineage>
        <taxon>Eukaryota</taxon>
        <taxon>Fungi</taxon>
        <taxon>Dikarya</taxon>
        <taxon>Ascomycota</taxon>
        <taxon>Pezizomycotina</taxon>
        <taxon>Sordariomycetes</taxon>
        <taxon>Sordariomycetidae</taxon>
        <taxon>Sordariales</taxon>
        <taxon>Sordariales incertae sedis</taxon>
        <taxon>Madurella</taxon>
    </lineage>
</organism>
<dbReference type="AlphaFoldDB" id="A0A175W5U0"/>